<dbReference type="OrthoDB" id="9179784at2"/>
<dbReference type="AlphaFoldDB" id="A0A4R2I9Q6"/>
<dbReference type="InterPro" id="IPR029044">
    <property type="entry name" value="Nucleotide-diphossugar_trans"/>
</dbReference>
<dbReference type="RefSeq" id="WP_131995814.1">
    <property type="nucleotide sequence ID" value="NZ_SLWQ01000003.1"/>
</dbReference>
<evidence type="ECO:0000256" key="1">
    <source>
        <dbReference type="ARBA" id="ARBA00006739"/>
    </source>
</evidence>
<evidence type="ECO:0000259" key="4">
    <source>
        <dbReference type="Pfam" id="PF00535"/>
    </source>
</evidence>
<organism evidence="5 6">
    <name type="scientific">Dokdonella fugitiva</name>
    <dbReference type="NCBI Taxonomy" id="328517"/>
    <lineage>
        <taxon>Bacteria</taxon>
        <taxon>Pseudomonadati</taxon>
        <taxon>Pseudomonadota</taxon>
        <taxon>Gammaproteobacteria</taxon>
        <taxon>Lysobacterales</taxon>
        <taxon>Rhodanobacteraceae</taxon>
        <taxon>Dokdonella</taxon>
    </lineage>
</organism>
<comment type="similarity">
    <text evidence="1">Belongs to the glycosyltransferase 2 family.</text>
</comment>
<evidence type="ECO:0000313" key="6">
    <source>
        <dbReference type="Proteomes" id="UP000294862"/>
    </source>
</evidence>
<keyword evidence="2" id="KW-0328">Glycosyltransferase</keyword>
<dbReference type="CDD" id="cd04186">
    <property type="entry name" value="GT_2_like_c"/>
    <property type="match status" value="1"/>
</dbReference>
<dbReference type="SUPFAM" id="SSF53448">
    <property type="entry name" value="Nucleotide-diphospho-sugar transferases"/>
    <property type="match status" value="1"/>
</dbReference>
<dbReference type="GO" id="GO:0016757">
    <property type="term" value="F:glycosyltransferase activity"/>
    <property type="evidence" value="ECO:0007669"/>
    <property type="project" value="UniProtKB-KW"/>
</dbReference>
<keyword evidence="6" id="KW-1185">Reference proteome</keyword>
<evidence type="ECO:0000256" key="3">
    <source>
        <dbReference type="ARBA" id="ARBA00022679"/>
    </source>
</evidence>
<dbReference type="PANTHER" id="PTHR43179:SF12">
    <property type="entry name" value="GALACTOFURANOSYLTRANSFERASE GLFT2"/>
    <property type="match status" value="1"/>
</dbReference>
<feature type="domain" description="Glycosyltransferase 2-like" evidence="4">
    <location>
        <begin position="8"/>
        <end position="123"/>
    </location>
</feature>
<dbReference type="PANTHER" id="PTHR43179">
    <property type="entry name" value="RHAMNOSYLTRANSFERASE WBBL"/>
    <property type="match status" value="1"/>
</dbReference>
<dbReference type="Gene3D" id="3.90.550.10">
    <property type="entry name" value="Spore Coat Polysaccharide Biosynthesis Protein SpsA, Chain A"/>
    <property type="match status" value="1"/>
</dbReference>
<dbReference type="EMBL" id="SLWQ01000003">
    <property type="protein sequence ID" value="TCO41171.1"/>
    <property type="molecule type" value="Genomic_DNA"/>
</dbReference>
<dbReference type="InterPro" id="IPR027417">
    <property type="entry name" value="P-loop_NTPase"/>
</dbReference>
<dbReference type="Pfam" id="PF13469">
    <property type="entry name" value="Sulfotransfer_3"/>
    <property type="match status" value="1"/>
</dbReference>
<dbReference type="SUPFAM" id="SSF53756">
    <property type="entry name" value="UDP-Glycosyltransferase/glycogen phosphorylase"/>
    <property type="match status" value="1"/>
</dbReference>
<evidence type="ECO:0000256" key="2">
    <source>
        <dbReference type="ARBA" id="ARBA00022676"/>
    </source>
</evidence>
<dbReference type="Gene3D" id="3.40.50.2000">
    <property type="entry name" value="Glycogen Phosphorylase B"/>
    <property type="match status" value="1"/>
</dbReference>
<evidence type="ECO:0000313" key="5">
    <source>
        <dbReference type="EMBL" id="TCO41171.1"/>
    </source>
</evidence>
<dbReference type="SUPFAM" id="SSF52540">
    <property type="entry name" value="P-loop containing nucleoside triphosphate hydrolases"/>
    <property type="match status" value="1"/>
</dbReference>
<protein>
    <submittedName>
        <fullName evidence="5">GT2 family glycosyltransferase</fullName>
    </submittedName>
</protein>
<sequence>MSVRGAALIVLAWNQWPTTRRCLDSMLATDLDAAQVIVVDNGSSDETPLALAAYADRVRIVTLPANLGFVRGMNAGIDAARADDDVVLLNNDLVFEQADWLGRLRDAAYAAPENGVVGCRQLGEGRRLYHAGGFIEADELWGQQTEAGELERDVAQFTRTRRVQGVAFALAYLRRDCIDRIGVLDTIFHSYFEDTDYCLRAADAGVATIVAGAVTLQHEQHGSTRDDGGFRARLWQASRAAFADRWQDRLRAGYRGDVAWQGTTRWPYAHAHLARSFVRRLDARGLRMAHVPLAPEVPSPEDFRLALAGRRRWAPPAQAAVVCGDGTAFARARGRVRVGLGFGEWAQVPAGWRDAARSLDLLLVPDAFQREAFRAAGADLPIEILPIGVDADYCHPRVPAPRDPARRLAFFAVVDALARDAPDGLVRAFRAAFDRDEAVALLVLVRPGGESPAVTETLARAGGGDPRIRVIADWAHPWYQRAQWLAGTDVYVSVRRGGGWDPYAAEALACGKVLVAADFGSQAELARAYGVAVACARSTDPASGLPWAEPDHDAFVAALREVHARREERLARARHDADAFARAHDIEASADQLAARIGELAGLRAPLPAPRPHRPADLPRPPSGQIIVLGMHRSGTSSVAGLLARMGVAVGPEQDLLLGPDNPKGHYESARLHMACVRRLAAAGGDWRDPPGVATPGAVDAFRREVGALVDEFDAQRPWLFKEPRLCLLARELLPLLTRPLFVHVVRDPFAVADSLAARDGFTPQAALALWERYTRDAFEASRGWPRLVVDYDVLCAEPEAETRRLFDALRAAGVDGIHLPPADVVQAWIEPNAQRVRAAAALPTAAQRALQAAIADRSILADAPPASLVAVPRSA</sequence>
<gene>
    <name evidence="5" type="ORF">EV148_10390</name>
</gene>
<dbReference type="Gene3D" id="3.40.50.300">
    <property type="entry name" value="P-loop containing nucleotide triphosphate hydrolases"/>
    <property type="match status" value="1"/>
</dbReference>
<comment type="caution">
    <text evidence="5">The sequence shown here is derived from an EMBL/GenBank/DDBJ whole genome shotgun (WGS) entry which is preliminary data.</text>
</comment>
<name>A0A4R2I9Q6_9GAMM</name>
<accession>A0A4R2I9Q6</accession>
<proteinExistence type="inferred from homology"/>
<keyword evidence="3 5" id="KW-0808">Transferase</keyword>
<dbReference type="Proteomes" id="UP000294862">
    <property type="component" value="Unassembled WGS sequence"/>
</dbReference>
<dbReference type="InterPro" id="IPR001173">
    <property type="entry name" value="Glyco_trans_2-like"/>
</dbReference>
<dbReference type="Pfam" id="PF00535">
    <property type="entry name" value="Glycos_transf_2"/>
    <property type="match status" value="1"/>
</dbReference>
<reference evidence="5 6" key="1">
    <citation type="journal article" date="2015" name="Stand. Genomic Sci.">
        <title>Genomic Encyclopedia of Bacterial and Archaeal Type Strains, Phase III: the genomes of soil and plant-associated and newly described type strains.</title>
        <authorList>
            <person name="Whitman W.B."/>
            <person name="Woyke T."/>
            <person name="Klenk H.P."/>
            <person name="Zhou Y."/>
            <person name="Lilburn T.G."/>
            <person name="Beck B.J."/>
            <person name="De Vos P."/>
            <person name="Vandamme P."/>
            <person name="Eisen J.A."/>
            <person name="Garrity G."/>
            <person name="Hugenholtz P."/>
            <person name="Kyrpides N.C."/>
        </authorList>
    </citation>
    <scope>NUCLEOTIDE SEQUENCE [LARGE SCALE GENOMIC DNA]</scope>
    <source>
        <strain evidence="5 6">A3</strain>
    </source>
</reference>